<feature type="non-terminal residue" evidence="4">
    <location>
        <position position="1"/>
    </location>
</feature>
<dbReference type="InterPro" id="IPR002347">
    <property type="entry name" value="SDR_fam"/>
</dbReference>
<dbReference type="Proteomes" id="UP000034291">
    <property type="component" value="Unassembled WGS sequence"/>
</dbReference>
<dbReference type="OrthoDB" id="1933717at2759"/>
<evidence type="ECO:0000313" key="4">
    <source>
        <dbReference type="EMBL" id="KKK25740.1"/>
    </source>
</evidence>
<dbReference type="InterPro" id="IPR051911">
    <property type="entry name" value="SDR_oxidoreductase"/>
</dbReference>
<dbReference type="EMBL" id="JZBS01000678">
    <property type="protein sequence ID" value="KKK25740.1"/>
    <property type="molecule type" value="Genomic_DNA"/>
</dbReference>
<organism evidence="4 5">
    <name type="scientific">Aspergillus rambellii</name>
    <dbReference type="NCBI Taxonomy" id="308745"/>
    <lineage>
        <taxon>Eukaryota</taxon>
        <taxon>Fungi</taxon>
        <taxon>Dikarya</taxon>
        <taxon>Ascomycota</taxon>
        <taxon>Pezizomycotina</taxon>
        <taxon>Eurotiomycetes</taxon>
        <taxon>Eurotiomycetidae</taxon>
        <taxon>Eurotiales</taxon>
        <taxon>Aspergillaceae</taxon>
        <taxon>Aspergillus</taxon>
        <taxon>Aspergillus subgen. Nidulantes</taxon>
    </lineage>
</organism>
<feature type="compositionally biased region" description="Polar residues" evidence="3">
    <location>
        <begin position="321"/>
        <end position="331"/>
    </location>
</feature>
<dbReference type="Pfam" id="PF00106">
    <property type="entry name" value="adh_short"/>
    <property type="match status" value="1"/>
</dbReference>
<dbReference type="PANTHER" id="PTHR43976:SF16">
    <property type="entry name" value="SHORT-CHAIN DEHYDROGENASE_REDUCTASE FAMILY PROTEIN"/>
    <property type="match status" value="1"/>
</dbReference>
<reference evidence="4 5" key="1">
    <citation type="submission" date="2015-02" db="EMBL/GenBank/DDBJ databases">
        <title>Draft Genome Sequences of Two Closely-Related Aflatoxigenic Aspergillus Species Obtained from the Cote d'Ivoire.</title>
        <authorList>
            <person name="Moore G.G."/>
            <person name="Beltz S.B."/>
            <person name="Mack B.M."/>
        </authorList>
    </citation>
    <scope>NUCLEOTIDE SEQUENCE [LARGE SCALE GENOMIC DNA]</scope>
    <source>
        <strain evidence="4 5">SRRC1468</strain>
    </source>
</reference>
<gene>
    <name evidence="4" type="ORF">ARAM_002215</name>
</gene>
<evidence type="ECO:0008006" key="6">
    <source>
        <dbReference type="Google" id="ProtNLM"/>
    </source>
</evidence>
<dbReference type="PANTHER" id="PTHR43976">
    <property type="entry name" value="SHORT CHAIN DEHYDROGENASE"/>
    <property type="match status" value="1"/>
</dbReference>
<protein>
    <recommendedName>
        <fullName evidence="6">Short chain dehydrogenase/reductase family protein</fullName>
    </recommendedName>
</protein>
<dbReference type="InterPro" id="IPR036291">
    <property type="entry name" value="NAD(P)-bd_dom_sf"/>
</dbReference>
<dbReference type="SUPFAM" id="SSF51735">
    <property type="entry name" value="NAD(P)-binding Rossmann-fold domains"/>
    <property type="match status" value="1"/>
</dbReference>
<feature type="region of interest" description="Disordered" evidence="3">
    <location>
        <begin position="321"/>
        <end position="346"/>
    </location>
</feature>
<dbReference type="GO" id="GO:0016491">
    <property type="term" value="F:oxidoreductase activity"/>
    <property type="evidence" value="ECO:0007669"/>
    <property type="project" value="UniProtKB-KW"/>
</dbReference>
<accession>A0A0F8X852</accession>
<dbReference type="STRING" id="308745.A0A0F8X852"/>
<dbReference type="AlphaFoldDB" id="A0A0F8X852"/>
<evidence type="ECO:0000256" key="1">
    <source>
        <dbReference type="ARBA" id="ARBA00006484"/>
    </source>
</evidence>
<keyword evidence="2" id="KW-0560">Oxidoreductase</keyword>
<sequence>IGETVVQKPTVFRLQVLSSAQNGWKAGGTLIDLRFLPRQDSRRVLVRNGYAELFPSHNEPRVWVITAGDSPIGISVTRRILAHGDYALVGLAYSSLDRDECRRDGFEAFMAEIESHRDDGWVERFKAVPFDIRLIGECQAVVAEAVATFGRMDILFCCTSQALVGTVEELAASQQTLNLVRDQFEMNYFGPLNIVKASLPHMRGQKSGHIMILSGITAHIGTPGLGMYCAAGWALEGFCDVSDIEAHPLSLANDDFIQSLAYEIAPFNVKLTIFQCSIEIPILTNLVTSVPPIVPTYSAGRNPAPLFRGILNRLVPQLPNTPDANWTNGPQNPSPPSSVEEGPFSVPDVVSTYPPLSSAHMEVLVSETVYAITAIGGHENPPSRHIVGQEGVASVKEKLKTVSEELEDFIQSSFAVDYAADADPNRASRDENAMAGSNNDGL</sequence>
<comment type="similarity">
    <text evidence="1">Belongs to the short-chain dehydrogenases/reductases (SDR) family.</text>
</comment>
<proteinExistence type="inferred from homology"/>
<evidence type="ECO:0000313" key="5">
    <source>
        <dbReference type="Proteomes" id="UP000034291"/>
    </source>
</evidence>
<evidence type="ECO:0000256" key="3">
    <source>
        <dbReference type="SAM" id="MobiDB-lite"/>
    </source>
</evidence>
<evidence type="ECO:0000256" key="2">
    <source>
        <dbReference type="ARBA" id="ARBA00023002"/>
    </source>
</evidence>
<name>A0A0F8X852_9EURO</name>
<keyword evidence="5" id="KW-1185">Reference proteome</keyword>
<comment type="caution">
    <text evidence="4">The sequence shown here is derived from an EMBL/GenBank/DDBJ whole genome shotgun (WGS) entry which is preliminary data.</text>
</comment>
<dbReference type="Gene3D" id="3.40.50.720">
    <property type="entry name" value="NAD(P)-binding Rossmann-like Domain"/>
    <property type="match status" value="1"/>
</dbReference>